<dbReference type="EMBL" id="PEXV01000159">
    <property type="protein sequence ID" value="PIS41085.1"/>
    <property type="molecule type" value="Genomic_DNA"/>
</dbReference>
<protein>
    <submittedName>
        <fullName evidence="1">Uncharacterized protein</fullName>
    </submittedName>
</protein>
<accession>A0A2H0YRF1</accession>
<comment type="caution">
    <text evidence="1">The sequence shown here is derived from an EMBL/GenBank/DDBJ whole genome shotgun (WGS) entry which is preliminary data.</text>
</comment>
<organism evidence="1 2">
    <name type="scientific">Candidatus Kerfeldbacteria bacterium CG08_land_8_20_14_0_20_42_7</name>
    <dbReference type="NCBI Taxonomy" id="2014245"/>
    <lineage>
        <taxon>Bacteria</taxon>
        <taxon>Candidatus Kerfeldiibacteriota</taxon>
    </lineage>
</organism>
<evidence type="ECO:0000313" key="1">
    <source>
        <dbReference type="EMBL" id="PIS41085.1"/>
    </source>
</evidence>
<gene>
    <name evidence="1" type="ORF">COT25_05015</name>
</gene>
<dbReference type="Proteomes" id="UP000228711">
    <property type="component" value="Unassembled WGS sequence"/>
</dbReference>
<name>A0A2H0YRF1_9BACT</name>
<dbReference type="AlphaFoldDB" id="A0A2H0YRF1"/>
<reference evidence="2" key="1">
    <citation type="submission" date="2017-09" db="EMBL/GenBank/DDBJ databases">
        <title>Depth-based differentiation of microbial function through sediment-hosted aquifers and enrichment of novel symbionts in the deep terrestrial subsurface.</title>
        <authorList>
            <person name="Probst A.J."/>
            <person name="Ladd B."/>
            <person name="Jarett J.K."/>
            <person name="Geller-Mcgrath D.E."/>
            <person name="Sieber C.M.K."/>
            <person name="Emerson J.B."/>
            <person name="Anantharaman K."/>
            <person name="Thomas B.C."/>
            <person name="Malmstrom R."/>
            <person name="Stieglmeier M."/>
            <person name="Klingl A."/>
            <person name="Woyke T."/>
            <person name="Ryan C.M."/>
            <person name="Banfield J.F."/>
        </authorList>
    </citation>
    <scope>NUCLEOTIDE SEQUENCE [LARGE SCALE GENOMIC DNA]</scope>
</reference>
<sequence>MPTQQEVEWAQEHIQQTTKSSIADHVQERVAVTREQGEQLEVKDAIFHELMLARLADNFIEAFRDADYSYEDIQKISLALDAHPNREELANLLAIPWDIMHRRVDYFKKHHLTAEEIVADLREAREEAKEDGYETFLAFNTQVLPLTPFRNERTDEKHWVIPPT</sequence>
<feature type="non-terminal residue" evidence="1">
    <location>
        <position position="164"/>
    </location>
</feature>
<proteinExistence type="predicted"/>
<evidence type="ECO:0000313" key="2">
    <source>
        <dbReference type="Proteomes" id="UP000228711"/>
    </source>
</evidence>